<dbReference type="AlphaFoldDB" id="A0A8X6FE93"/>
<sequence>MNDSQFESVYNGYYFIFSCLLSCDEFSKSQLIGQEKEKKLVRLSAKERRYSALHAGIIQLEPETHHKKKQGGEKAKFTPSSYTMSECSNEETHVHPVILSSCG</sequence>
<proteinExistence type="predicted"/>
<organism evidence="1 2">
    <name type="scientific">Trichonephila clavata</name>
    <name type="common">Joro spider</name>
    <name type="synonym">Nephila clavata</name>
    <dbReference type="NCBI Taxonomy" id="2740835"/>
    <lineage>
        <taxon>Eukaryota</taxon>
        <taxon>Metazoa</taxon>
        <taxon>Ecdysozoa</taxon>
        <taxon>Arthropoda</taxon>
        <taxon>Chelicerata</taxon>
        <taxon>Arachnida</taxon>
        <taxon>Araneae</taxon>
        <taxon>Araneomorphae</taxon>
        <taxon>Entelegynae</taxon>
        <taxon>Araneoidea</taxon>
        <taxon>Nephilidae</taxon>
        <taxon>Trichonephila</taxon>
    </lineage>
</organism>
<protein>
    <submittedName>
        <fullName evidence="1">Uncharacterized protein</fullName>
    </submittedName>
</protein>
<keyword evidence="2" id="KW-1185">Reference proteome</keyword>
<comment type="caution">
    <text evidence="1">The sequence shown here is derived from an EMBL/GenBank/DDBJ whole genome shotgun (WGS) entry which is preliminary data.</text>
</comment>
<accession>A0A8X6FE93</accession>
<dbReference type="EMBL" id="BMAO01031624">
    <property type="protein sequence ID" value="GFQ76559.1"/>
    <property type="molecule type" value="Genomic_DNA"/>
</dbReference>
<dbReference type="Proteomes" id="UP000887116">
    <property type="component" value="Unassembled WGS sequence"/>
</dbReference>
<evidence type="ECO:0000313" key="1">
    <source>
        <dbReference type="EMBL" id="GFQ76559.1"/>
    </source>
</evidence>
<gene>
    <name evidence="1" type="ORF">TNCT_409401</name>
</gene>
<evidence type="ECO:0000313" key="2">
    <source>
        <dbReference type="Proteomes" id="UP000887116"/>
    </source>
</evidence>
<reference evidence="1" key="1">
    <citation type="submission" date="2020-07" db="EMBL/GenBank/DDBJ databases">
        <title>Multicomponent nature underlies the extraordinary mechanical properties of spider dragline silk.</title>
        <authorList>
            <person name="Kono N."/>
            <person name="Nakamura H."/>
            <person name="Mori M."/>
            <person name="Yoshida Y."/>
            <person name="Ohtoshi R."/>
            <person name="Malay A.D."/>
            <person name="Moran D.A.P."/>
            <person name="Tomita M."/>
            <person name="Numata K."/>
            <person name="Arakawa K."/>
        </authorList>
    </citation>
    <scope>NUCLEOTIDE SEQUENCE</scope>
</reference>
<name>A0A8X6FE93_TRICU</name>